<gene>
    <name evidence="2" type="ORF">JAO71_05475</name>
</gene>
<dbReference type="RefSeq" id="WP_028607356.1">
    <property type="nucleotide sequence ID" value="NZ_JAEMEF010000003.1"/>
</dbReference>
<dbReference type="PANTHER" id="PTHR30373:SF8">
    <property type="entry name" value="BLL7265 PROTEIN"/>
    <property type="match status" value="1"/>
</dbReference>
<dbReference type="EMBL" id="JAEMEF010000003">
    <property type="protein sequence ID" value="MBL7559250.1"/>
    <property type="molecule type" value="Genomic_DNA"/>
</dbReference>
<accession>A0ABS1WJE8</accession>
<proteinExistence type="predicted"/>
<feature type="domain" description="TPM" evidence="1">
    <location>
        <begin position="8"/>
        <end position="122"/>
    </location>
</feature>
<evidence type="ECO:0000313" key="3">
    <source>
        <dbReference type="Proteomes" id="UP000605013"/>
    </source>
</evidence>
<sequence length="147" mass="16512">MASDNVESFLSTIEEQEIVAAIRTAEDTTSGEIRVHIENTCNDMLEQRALEVFSVLKMDNTIDRNGVLIYVAVNDHKFSIYGDQGINNLVPDHFWDDTKTVIQNHFKNGQFKQGLVDGILHAGEQLKTHFPIKANDINELPNTISKG</sequence>
<organism evidence="2 3">
    <name type="scientific">Olleya sediminilitoris</name>
    <dbReference type="NCBI Taxonomy" id="2795739"/>
    <lineage>
        <taxon>Bacteria</taxon>
        <taxon>Pseudomonadati</taxon>
        <taxon>Bacteroidota</taxon>
        <taxon>Flavobacteriia</taxon>
        <taxon>Flavobacteriales</taxon>
        <taxon>Flavobacteriaceae</taxon>
    </lineage>
</organism>
<dbReference type="Gene3D" id="3.10.310.50">
    <property type="match status" value="1"/>
</dbReference>
<name>A0ABS1WJE8_9FLAO</name>
<evidence type="ECO:0000313" key="2">
    <source>
        <dbReference type="EMBL" id="MBL7559250.1"/>
    </source>
</evidence>
<reference evidence="2 3" key="1">
    <citation type="submission" date="2020-12" db="EMBL/GenBank/DDBJ databases">
        <title>Olleya sediminilitoris sp. nov., isolated from a tidal flat.</title>
        <authorList>
            <person name="Park S."/>
            <person name="Yoon J.-H."/>
        </authorList>
    </citation>
    <scope>NUCLEOTIDE SEQUENCE [LARGE SCALE GENOMIC DNA]</scope>
    <source>
        <strain evidence="2 3">YSTF-M6</strain>
    </source>
</reference>
<evidence type="ECO:0000259" key="1">
    <source>
        <dbReference type="Pfam" id="PF04536"/>
    </source>
</evidence>
<dbReference type="Proteomes" id="UP000605013">
    <property type="component" value="Unassembled WGS sequence"/>
</dbReference>
<protein>
    <submittedName>
        <fullName evidence="2">TPM domain-containing protein</fullName>
    </submittedName>
</protein>
<dbReference type="Pfam" id="PF04536">
    <property type="entry name" value="TPM_phosphatase"/>
    <property type="match status" value="1"/>
</dbReference>
<dbReference type="PANTHER" id="PTHR30373">
    <property type="entry name" value="UPF0603 PROTEIN YGCG"/>
    <property type="match status" value="1"/>
</dbReference>
<keyword evidence="3" id="KW-1185">Reference proteome</keyword>
<dbReference type="InterPro" id="IPR007621">
    <property type="entry name" value="TPM_dom"/>
</dbReference>
<comment type="caution">
    <text evidence="2">The sequence shown here is derived from an EMBL/GenBank/DDBJ whole genome shotgun (WGS) entry which is preliminary data.</text>
</comment>